<evidence type="ECO:0000259" key="2">
    <source>
        <dbReference type="Pfam" id="PF00465"/>
    </source>
</evidence>
<proteinExistence type="predicted"/>
<dbReference type="Pfam" id="PF25137">
    <property type="entry name" value="ADH_Fe_C"/>
    <property type="match status" value="1"/>
</dbReference>
<dbReference type="Proteomes" id="UP001642405">
    <property type="component" value="Unassembled WGS sequence"/>
</dbReference>
<protein>
    <recommendedName>
        <fullName evidence="6">Alcohol dehydrogenase iron-type/glycerol dehydrogenase GldA domain-containing protein</fullName>
    </recommendedName>
</protein>
<dbReference type="InterPro" id="IPR056798">
    <property type="entry name" value="ADH_Fe_C"/>
</dbReference>
<comment type="caution">
    <text evidence="4">The sequence shown here is derived from an EMBL/GenBank/DDBJ whole genome shotgun (WGS) entry which is preliminary data.</text>
</comment>
<evidence type="ECO:0000256" key="1">
    <source>
        <dbReference type="ARBA" id="ARBA00023002"/>
    </source>
</evidence>
<evidence type="ECO:0008006" key="6">
    <source>
        <dbReference type="Google" id="ProtNLM"/>
    </source>
</evidence>
<gene>
    <name evidence="4" type="ORF">SCUCBS95973_000589</name>
</gene>
<dbReference type="SUPFAM" id="SSF56796">
    <property type="entry name" value="Dehydroquinate synthase-like"/>
    <property type="match status" value="1"/>
</dbReference>
<evidence type="ECO:0000313" key="5">
    <source>
        <dbReference type="Proteomes" id="UP001642405"/>
    </source>
</evidence>
<dbReference type="Gene3D" id="3.40.50.1970">
    <property type="match status" value="1"/>
</dbReference>
<reference evidence="4 5" key="1">
    <citation type="submission" date="2024-01" db="EMBL/GenBank/DDBJ databases">
        <authorList>
            <person name="Allen C."/>
            <person name="Tagirdzhanova G."/>
        </authorList>
    </citation>
    <scope>NUCLEOTIDE SEQUENCE [LARGE SCALE GENOMIC DNA]</scope>
</reference>
<organism evidence="4 5">
    <name type="scientific">Sporothrix curviconia</name>
    <dbReference type="NCBI Taxonomy" id="1260050"/>
    <lineage>
        <taxon>Eukaryota</taxon>
        <taxon>Fungi</taxon>
        <taxon>Dikarya</taxon>
        <taxon>Ascomycota</taxon>
        <taxon>Pezizomycotina</taxon>
        <taxon>Sordariomycetes</taxon>
        <taxon>Sordariomycetidae</taxon>
        <taxon>Ophiostomatales</taxon>
        <taxon>Ophiostomataceae</taxon>
        <taxon>Sporothrix</taxon>
    </lineage>
</organism>
<name>A0ABP0ARG1_9PEZI</name>
<accession>A0ABP0ARG1</accession>
<dbReference type="Gene3D" id="1.20.1090.10">
    <property type="entry name" value="Dehydroquinate synthase-like - alpha domain"/>
    <property type="match status" value="1"/>
</dbReference>
<dbReference type="Pfam" id="PF00465">
    <property type="entry name" value="Fe-ADH"/>
    <property type="match status" value="1"/>
</dbReference>
<dbReference type="PANTHER" id="PTHR11496:SF107">
    <property type="entry name" value="ALCOHOL DEHYDROGENASE, PUTATIVE (AFU_ORTHOLOGUE AFUA_1G06800)-RELATED"/>
    <property type="match status" value="1"/>
</dbReference>
<dbReference type="PANTHER" id="PTHR11496">
    <property type="entry name" value="ALCOHOL DEHYDROGENASE"/>
    <property type="match status" value="1"/>
</dbReference>
<keyword evidence="1" id="KW-0560">Oxidoreductase</keyword>
<dbReference type="InterPro" id="IPR039697">
    <property type="entry name" value="Alcohol_dehydrogenase_Fe"/>
</dbReference>
<sequence length="416" mass="45147">MAEHIERFHPDKPWPIITYGLPFEDAIAKHLMTTLSRKRPYLLISGTLSRSTNVVDRLTKRLRTAGAEVAGTCEGIRSHTLYEDLLPILADMRKTNADSMVVVGGGSLVDAAKVLSFALANGVDSHEGFDRIGGEVTDHGKDIKADTRKPSEIPYMCAPSTLSAGEYSAFGGATNERTHYKQLFFDPSPDNAGHRVIVVDPRLTLTAPPSVWLSTGMRAVDHCVETVCAAEPMPEATAAALQGLRQMIPALLRSKKDANDLDARLQAQLGAGQSMKGVVVYGVKLGASHGIGHQLGPQGVPHAETTCVLLPAVLKYNARVNRDQQKLVLDTLWDEPVVAEALQKQAKLDRETADLGDALDAIIRLLDLPRTLSHYGIGRDKLDSIATLSVADWMCRTNPVPLETPAQVMEILEQCL</sequence>
<evidence type="ECO:0000313" key="4">
    <source>
        <dbReference type="EMBL" id="CAK7209875.1"/>
    </source>
</evidence>
<feature type="domain" description="Fe-containing alcohol dehydrogenase-like C-terminal" evidence="3">
    <location>
        <begin position="214"/>
        <end position="414"/>
    </location>
</feature>
<feature type="domain" description="Alcohol dehydrogenase iron-type/glycerol dehydrogenase GldA" evidence="2">
    <location>
        <begin position="30"/>
        <end position="187"/>
    </location>
</feature>
<evidence type="ECO:0000259" key="3">
    <source>
        <dbReference type="Pfam" id="PF25137"/>
    </source>
</evidence>
<dbReference type="InterPro" id="IPR001670">
    <property type="entry name" value="ADH_Fe/GldA"/>
</dbReference>
<dbReference type="EMBL" id="CAWUHB010000002">
    <property type="protein sequence ID" value="CAK7209875.1"/>
    <property type="molecule type" value="Genomic_DNA"/>
</dbReference>
<dbReference type="CDD" id="cd08192">
    <property type="entry name" value="MAR-like"/>
    <property type="match status" value="1"/>
</dbReference>
<keyword evidence="5" id="KW-1185">Reference proteome</keyword>